<dbReference type="HOGENOM" id="CLU_003783_0_2_1"/>
<dbReference type="PANTHER" id="PTHR14150">
    <property type="entry name" value="U3 SMALL NUCLEOLAR RNA-ASSOCIATED PROTEIN 14"/>
    <property type="match status" value="1"/>
</dbReference>
<evidence type="ECO:0000256" key="1">
    <source>
        <dbReference type="ARBA" id="ARBA00004604"/>
    </source>
</evidence>
<name>G8JX66_ERECY</name>
<feature type="coiled-coil region" evidence="4">
    <location>
        <begin position="443"/>
        <end position="470"/>
    </location>
</feature>
<dbReference type="GeneID" id="11471498"/>
<proteinExistence type="predicted"/>
<dbReference type="FunCoup" id="G8JX66">
    <property type="interactions" value="809"/>
</dbReference>
<feature type="compositionally biased region" description="Low complexity" evidence="5">
    <location>
        <begin position="647"/>
        <end position="659"/>
    </location>
</feature>
<evidence type="ECO:0000256" key="5">
    <source>
        <dbReference type="SAM" id="MobiDB-lite"/>
    </source>
</evidence>
<feature type="compositionally biased region" description="Basic residues" evidence="5">
    <location>
        <begin position="1"/>
        <end position="17"/>
    </location>
</feature>
<keyword evidence="7" id="KW-1185">Reference proteome</keyword>
<feature type="compositionally biased region" description="Basic and acidic residues" evidence="5">
    <location>
        <begin position="582"/>
        <end position="592"/>
    </location>
</feature>
<dbReference type="PANTHER" id="PTHR14150:SF12">
    <property type="entry name" value="U3 SMALL NUCLEOLAR RNA-ASSOCIATED PROTEIN 14 HOMOLOG A"/>
    <property type="match status" value="1"/>
</dbReference>
<feature type="compositionally biased region" description="Basic and acidic residues" evidence="5">
    <location>
        <begin position="616"/>
        <end position="629"/>
    </location>
</feature>
<dbReference type="OrthoDB" id="277439at2759"/>
<keyword evidence="3" id="KW-0539">Nucleus</keyword>
<dbReference type="EMBL" id="CP002504">
    <property type="protein sequence ID" value="AET41440.1"/>
    <property type="molecule type" value="Genomic_DNA"/>
</dbReference>
<dbReference type="KEGG" id="erc:Ecym_8152"/>
<reference evidence="7" key="1">
    <citation type="journal article" date="2012" name="G3 (Bethesda)">
        <title>Pichia sorbitophila, an interspecies yeast hybrid reveals early steps of genome resolution following polyploidization.</title>
        <authorList>
            <person name="Leh Louis V."/>
            <person name="Despons L."/>
            <person name="Friedrich A."/>
            <person name="Martin T."/>
            <person name="Durrens P."/>
            <person name="Casaregola S."/>
            <person name="Neuveglise C."/>
            <person name="Fairhead C."/>
            <person name="Marck C."/>
            <person name="Cruz J.A."/>
            <person name="Straub M.L."/>
            <person name="Kugler V."/>
            <person name="Sacerdot C."/>
            <person name="Uzunov Z."/>
            <person name="Thierry A."/>
            <person name="Weiss S."/>
            <person name="Bleykasten C."/>
            <person name="De Montigny J."/>
            <person name="Jacques N."/>
            <person name="Jung P."/>
            <person name="Lemaire M."/>
            <person name="Mallet S."/>
            <person name="Morel G."/>
            <person name="Richard G.F."/>
            <person name="Sarkar A."/>
            <person name="Savel G."/>
            <person name="Schacherer J."/>
            <person name="Seret M.L."/>
            <person name="Talla E."/>
            <person name="Samson G."/>
            <person name="Jubin C."/>
            <person name="Poulain J."/>
            <person name="Vacherie B."/>
            <person name="Barbe V."/>
            <person name="Pelletier E."/>
            <person name="Sherman D.J."/>
            <person name="Westhof E."/>
            <person name="Weissenbach J."/>
            <person name="Baret P.V."/>
            <person name="Wincker P."/>
            <person name="Gaillardin C."/>
            <person name="Dujon B."/>
            <person name="Souciet J.L."/>
        </authorList>
    </citation>
    <scope>NUCLEOTIDE SEQUENCE [LARGE SCALE GENOMIC DNA]</scope>
    <source>
        <strain evidence="7">CBS 270.75 / DBVPG 7215 / KCTC 17166 / NRRL Y-17582</strain>
    </source>
</reference>
<keyword evidence="4" id="KW-0175">Coiled coil</keyword>
<evidence type="ECO:0000256" key="3">
    <source>
        <dbReference type="ARBA" id="ARBA00023242"/>
    </source>
</evidence>
<dbReference type="RefSeq" id="XP_003648257.1">
    <property type="nucleotide sequence ID" value="XM_003648209.1"/>
</dbReference>
<feature type="compositionally biased region" description="Acidic residues" evidence="5">
    <location>
        <begin position="157"/>
        <end position="187"/>
    </location>
</feature>
<dbReference type="GO" id="GO:0000480">
    <property type="term" value="P:endonucleolytic cleavage in 5'-ETS of tricistronic rRNA transcript (SSU-rRNA, 5.8S rRNA, LSU-rRNA)"/>
    <property type="evidence" value="ECO:0007669"/>
    <property type="project" value="EnsemblFungi"/>
</dbReference>
<evidence type="ECO:0008006" key="8">
    <source>
        <dbReference type="Google" id="ProtNLM"/>
    </source>
</evidence>
<dbReference type="GO" id="GO:0008047">
    <property type="term" value="F:enzyme activator activity"/>
    <property type="evidence" value="ECO:0007669"/>
    <property type="project" value="EnsemblFungi"/>
</dbReference>
<feature type="compositionally biased region" description="Acidic residues" evidence="5">
    <location>
        <begin position="56"/>
        <end position="77"/>
    </location>
</feature>
<protein>
    <recommendedName>
        <fullName evidence="8">U3 small nucleolar RNA-associated protein 14</fullName>
    </recommendedName>
</protein>
<evidence type="ECO:0000256" key="2">
    <source>
        <dbReference type="ARBA" id="ARBA00022553"/>
    </source>
</evidence>
<accession>G8JX66</accession>
<evidence type="ECO:0000256" key="4">
    <source>
        <dbReference type="SAM" id="Coils"/>
    </source>
</evidence>
<keyword evidence="2" id="KW-0597">Phosphoprotein</keyword>
<dbReference type="Pfam" id="PF04615">
    <property type="entry name" value="Utp14"/>
    <property type="match status" value="1"/>
</dbReference>
<feature type="region of interest" description="Disordered" evidence="5">
    <location>
        <begin position="1"/>
        <end position="77"/>
    </location>
</feature>
<gene>
    <name evidence="6" type="ordered locus">Ecym_8152</name>
</gene>
<organism evidence="6 7">
    <name type="scientific">Eremothecium cymbalariae (strain CBS 270.75 / DBVPG 7215 / KCTC 17166 / NRRL Y-17582)</name>
    <name type="common">Yeast</name>
    <dbReference type="NCBI Taxonomy" id="931890"/>
    <lineage>
        <taxon>Eukaryota</taxon>
        <taxon>Fungi</taxon>
        <taxon>Dikarya</taxon>
        <taxon>Ascomycota</taxon>
        <taxon>Saccharomycotina</taxon>
        <taxon>Saccharomycetes</taxon>
        <taxon>Saccharomycetales</taxon>
        <taxon>Saccharomycetaceae</taxon>
        <taxon>Eremothecium</taxon>
    </lineage>
</organism>
<evidence type="ECO:0000313" key="6">
    <source>
        <dbReference type="EMBL" id="AET41440.1"/>
    </source>
</evidence>
<dbReference type="GO" id="GO:0000472">
    <property type="term" value="P:endonucleolytic cleavage to generate mature 5'-end of SSU-rRNA from (SSU-rRNA, 5.8S rRNA, LSU-rRNA)"/>
    <property type="evidence" value="ECO:0007669"/>
    <property type="project" value="EnsemblFungi"/>
</dbReference>
<dbReference type="GO" id="GO:0000447">
    <property type="term" value="P:endonucleolytic cleavage in ITS1 to separate SSU-rRNA from 5.8S rRNA and LSU-rRNA from tricistronic rRNA transcript (SSU-rRNA, 5.8S rRNA, LSU-rRNA)"/>
    <property type="evidence" value="ECO:0007669"/>
    <property type="project" value="EnsemblFungi"/>
</dbReference>
<feature type="region of interest" description="Disordered" evidence="5">
    <location>
        <begin position="582"/>
        <end position="682"/>
    </location>
</feature>
<feature type="region of interest" description="Disordered" evidence="5">
    <location>
        <begin position="131"/>
        <end position="192"/>
    </location>
</feature>
<dbReference type="InterPro" id="IPR006709">
    <property type="entry name" value="SSU_processome_Utp14"/>
</dbReference>
<dbReference type="AlphaFoldDB" id="G8JX66"/>
<evidence type="ECO:0000313" key="7">
    <source>
        <dbReference type="Proteomes" id="UP000006790"/>
    </source>
</evidence>
<dbReference type="STRING" id="931890.G8JX66"/>
<dbReference type="eggNOG" id="KOG2172">
    <property type="taxonomic scope" value="Eukaryota"/>
</dbReference>
<dbReference type="InParanoid" id="G8JX66"/>
<sequence length="864" mass="99181">MAKKRTRTKTSISKRRIQNALELATREVGGDNDSSGEYSNDRKRNGTIINAQGQITDDEEGDFEDEDIDSDEAFGSDEDIDVLNSKFSQTIRDKKKDGTYVADEFDEEGGYTSIDEDDLMPLSAVWDMDKNMASEASSSDERAIGDLELNDDIPTSSDDDDEESEEEEEEEEEEDNPFNEILEEDVDLPTVAQSLKKPAEKLYRKLDTYAGGLENEFALPSAQGPEKLDISKMLSVVDDQEAVQNATLLKGDLKALDVPLPQRIQKRHERKAAYEISKDEVSRWSEVVQTNRKAEHLSFPLNGATRHDNTTAFIRSSEKELTEVETKVNEVLKQSNLVDTKKESTFEEIAVPEMSPEDMRKRTAELRLMRELMFREERKAKRIKKIKSKAYRRIKKKELLKSKELVESDESADDHDVARAKERMTLKHKTQSKWAKDMIKHGMTQDKETREELEEMLQQGERLRAKITGQDDKDEYSATCASDIERDEEAYDKKDEFQKGKSIGKTGVLNMAFMRNAEAREREENEKNMSMLRAVERGEDIKLFKDDIQENLNIQTNQGRRVYKPTPLDKHLEDVSFNREVSVQHKEEESRTLKNRLTSAHERKALNKLNRSKATATEDRAQEVSKEGSIEANPWLDGSDDEEYVQKSSKVNVVDKSSSQFTKTAHKIEKEKQKVSKSTKKGKDHEELLLDIEHSNRLEILDPYGGSDDEKGEFTFKQQDVISEAFAGDDVVAKFEQEKKRVTIDEDDKQEDITLPGWGDWAGAGAKTKKRKFVKTIKGVVGKDKRRDKNLKNVIINEKVNKKNLKYQSSAVPFPFESREQYERSLRMPLGQEWTPRTLHQKMIKPRILTKPSQVIHPLEAPFK</sequence>
<dbReference type="GO" id="GO:0032040">
    <property type="term" value="C:small-subunit processome"/>
    <property type="evidence" value="ECO:0007669"/>
    <property type="project" value="EnsemblFungi"/>
</dbReference>
<dbReference type="Proteomes" id="UP000006790">
    <property type="component" value="Chromosome 8"/>
</dbReference>
<comment type="subcellular location">
    <subcellularLocation>
        <location evidence="1">Nucleus</location>
        <location evidence="1">Nucleolus</location>
    </subcellularLocation>
</comment>
<dbReference type="OMA" id="QVIEPMD"/>